<sequence length="112" mass="12237">MKKLLMLSALLLSSSAFAADLRCTVGGDSQIGYCDTMIWGKRTAPASFKVENTTKAVSQYIWQSPSVCKSKTTASCAFTAYSFVEYSASVLVLYTDGTYENLNASLRFEDGR</sequence>
<name>A0ABV6B7F4_9GAMM</name>
<dbReference type="EMBL" id="JBHLXP010000001">
    <property type="protein sequence ID" value="MFC0046805.1"/>
    <property type="molecule type" value="Genomic_DNA"/>
</dbReference>
<keyword evidence="3" id="KW-1185">Reference proteome</keyword>
<protein>
    <recommendedName>
        <fullName evidence="4">DUF3019 domain-containing protein</fullName>
    </recommendedName>
</protein>
<gene>
    <name evidence="2" type="ORF">ACFFJP_00715</name>
</gene>
<organism evidence="2 3">
    <name type="scientific">Rheinheimera tilapiae</name>
    <dbReference type="NCBI Taxonomy" id="875043"/>
    <lineage>
        <taxon>Bacteria</taxon>
        <taxon>Pseudomonadati</taxon>
        <taxon>Pseudomonadota</taxon>
        <taxon>Gammaproteobacteria</taxon>
        <taxon>Chromatiales</taxon>
        <taxon>Chromatiaceae</taxon>
        <taxon>Rheinheimera</taxon>
    </lineage>
</organism>
<evidence type="ECO:0000313" key="2">
    <source>
        <dbReference type="EMBL" id="MFC0046805.1"/>
    </source>
</evidence>
<feature type="signal peptide" evidence="1">
    <location>
        <begin position="1"/>
        <end position="18"/>
    </location>
</feature>
<dbReference type="RefSeq" id="WP_377239390.1">
    <property type="nucleotide sequence ID" value="NZ_JBHLXP010000001.1"/>
</dbReference>
<evidence type="ECO:0008006" key="4">
    <source>
        <dbReference type="Google" id="ProtNLM"/>
    </source>
</evidence>
<evidence type="ECO:0000313" key="3">
    <source>
        <dbReference type="Proteomes" id="UP001589813"/>
    </source>
</evidence>
<feature type="chain" id="PRO_5046594387" description="DUF3019 domain-containing protein" evidence="1">
    <location>
        <begin position="19"/>
        <end position="112"/>
    </location>
</feature>
<dbReference type="Proteomes" id="UP001589813">
    <property type="component" value="Unassembled WGS sequence"/>
</dbReference>
<accession>A0ABV6B7F4</accession>
<keyword evidence="1" id="KW-0732">Signal</keyword>
<comment type="caution">
    <text evidence="2">The sequence shown here is derived from an EMBL/GenBank/DDBJ whole genome shotgun (WGS) entry which is preliminary data.</text>
</comment>
<proteinExistence type="predicted"/>
<reference evidence="2 3" key="1">
    <citation type="submission" date="2024-09" db="EMBL/GenBank/DDBJ databases">
        <authorList>
            <person name="Sun Q."/>
            <person name="Mori K."/>
        </authorList>
    </citation>
    <scope>NUCLEOTIDE SEQUENCE [LARGE SCALE GENOMIC DNA]</scope>
    <source>
        <strain evidence="2 3">KCTC 23315</strain>
    </source>
</reference>
<evidence type="ECO:0000256" key="1">
    <source>
        <dbReference type="SAM" id="SignalP"/>
    </source>
</evidence>